<dbReference type="eggNOG" id="ENOG502ZW30">
    <property type="taxonomic scope" value="Bacteria"/>
</dbReference>
<dbReference type="AlphaFoldDB" id="B4VQ33"/>
<proteinExistence type="predicted"/>
<evidence type="ECO:0000313" key="1">
    <source>
        <dbReference type="EMBL" id="EDX75943.1"/>
    </source>
</evidence>
<dbReference type="EMBL" id="DS989847">
    <property type="protein sequence ID" value="EDX75943.1"/>
    <property type="molecule type" value="Genomic_DNA"/>
</dbReference>
<protein>
    <submittedName>
        <fullName evidence="1">Uncharacterized protein</fullName>
    </submittedName>
</protein>
<sequence>MSYSQFTLAQAVADFNLVLVEVPQLLAEIAPVTPSPILTEFLETSLPLTATGSEKARSEGIIYPILWEVKRLLSSQVSLFSGEEFDVDPSVGLNGICDFILSRSVEQLFIQAPVVLLTEAKKADIRTGLGQCVAEMVAAQRFNAAAERSITTVYGCVTSGTQWRFLKLEGQTVTIALTDYPLPPVDQILGFLIWMVRDG</sequence>
<dbReference type="HOGENOM" id="CLU_084165_1_0_3"/>
<evidence type="ECO:0000313" key="2">
    <source>
        <dbReference type="Proteomes" id="UP000003835"/>
    </source>
</evidence>
<accession>B4VQ33</accession>
<name>B4VQ33_9CYAN</name>
<gene>
    <name evidence="1" type="ORF">MC7420_5377</name>
</gene>
<dbReference type="STRING" id="118168.MC7420_5377"/>
<reference evidence="1 2" key="1">
    <citation type="submission" date="2008-07" db="EMBL/GenBank/DDBJ databases">
        <authorList>
            <person name="Tandeau de Marsac N."/>
            <person name="Ferriera S."/>
            <person name="Johnson J."/>
            <person name="Kravitz S."/>
            <person name="Beeson K."/>
            <person name="Sutton G."/>
            <person name="Rogers Y.-H."/>
            <person name="Friedman R."/>
            <person name="Frazier M."/>
            <person name="Venter J.C."/>
        </authorList>
    </citation>
    <scope>NUCLEOTIDE SEQUENCE [LARGE SCALE GENOMIC DNA]</scope>
    <source>
        <strain evidence="1 2">PCC 7420</strain>
    </source>
</reference>
<dbReference type="OrthoDB" id="518124at2"/>
<dbReference type="RefSeq" id="WP_006100423.1">
    <property type="nucleotide sequence ID" value="NZ_DS989847.1"/>
</dbReference>
<dbReference type="Proteomes" id="UP000003835">
    <property type="component" value="Unassembled WGS sequence"/>
</dbReference>
<organism evidence="1 2">
    <name type="scientific">Coleofasciculus chthonoplastes PCC 7420</name>
    <dbReference type="NCBI Taxonomy" id="118168"/>
    <lineage>
        <taxon>Bacteria</taxon>
        <taxon>Bacillati</taxon>
        <taxon>Cyanobacteriota</taxon>
        <taxon>Cyanophyceae</taxon>
        <taxon>Coleofasciculales</taxon>
        <taxon>Coleofasciculaceae</taxon>
        <taxon>Coleofasciculus</taxon>
    </lineage>
</organism>
<keyword evidence="2" id="KW-1185">Reference proteome</keyword>